<accession>A0A915HYQ5</accession>
<sequence>KGKKGDITHRQRRKAKDPGPSLQPASFGIPVRGSIQVGGKWTVMQSPRLSQGISSTGRYRLEAL</sequence>
<evidence type="ECO:0000313" key="3">
    <source>
        <dbReference type="WBParaSite" id="nRc.2.0.1.t06971-RA"/>
    </source>
</evidence>
<protein>
    <submittedName>
        <fullName evidence="3">Uncharacterized protein</fullName>
    </submittedName>
</protein>
<dbReference type="WBParaSite" id="nRc.2.0.1.t06971-RA">
    <property type="protein sequence ID" value="nRc.2.0.1.t06971-RA"/>
    <property type="gene ID" value="nRc.2.0.1.g06971"/>
</dbReference>
<reference evidence="3" key="1">
    <citation type="submission" date="2022-11" db="UniProtKB">
        <authorList>
            <consortium name="WormBaseParasite"/>
        </authorList>
    </citation>
    <scope>IDENTIFICATION</scope>
</reference>
<organism evidence="2 3">
    <name type="scientific">Romanomermis culicivorax</name>
    <name type="common">Nematode worm</name>
    <dbReference type="NCBI Taxonomy" id="13658"/>
    <lineage>
        <taxon>Eukaryota</taxon>
        <taxon>Metazoa</taxon>
        <taxon>Ecdysozoa</taxon>
        <taxon>Nematoda</taxon>
        <taxon>Enoplea</taxon>
        <taxon>Dorylaimia</taxon>
        <taxon>Mermithida</taxon>
        <taxon>Mermithoidea</taxon>
        <taxon>Mermithidae</taxon>
        <taxon>Romanomermis</taxon>
    </lineage>
</organism>
<keyword evidence="2" id="KW-1185">Reference proteome</keyword>
<feature type="region of interest" description="Disordered" evidence="1">
    <location>
        <begin position="1"/>
        <end position="29"/>
    </location>
</feature>
<proteinExistence type="predicted"/>
<dbReference type="AlphaFoldDB" id="A0A915HYQ5"/>
<evidence type="ECO:0000313" key="2">
    <source>
        <dbReference type="Proteomes" id="UP000887565"/>
    </source>
</evidence>
<name>A0A915HYQ5_ROMCU</name>
<evidence type="ECO:0000256" key="1">
    <source>
        <dbReference type="SAM" id="MobiDB-lite"/>
    </source>
</evidence>
<dbReference type="Proteomes" id="UP000887565">
    <property type="component" value="Unplaced"/>
</dbReference>